<feature type="region of interest" description="Disordered" evidence="1">
    <location>
        <begin position="73"/>
        <end position="117"/>
    </location>
</feature>
<dbReference type="RefSeq" id="YP_009481751.1">
    <property type="nucleotide sequence ID" value="NC_037666.1"/>
</dbReference>
<dbReference type="EMBL" id="MG011690">
    <property type="protein sequence ID" value="AVK75748.1"/>
    <property type="molecule type" value="Genomic_DNA"/>
</dbReference>
<name>A0A2U7UBB2_9VIRU</name>
<organism evidence="3">
    <name type="scientific">Pandoravirus neocaledonia</name>
    <dbReference type="NCBI Taxonomy" id="2107708"/>
    <lineage>
        <taxon>Viruses</taxon>
        <taxon>Pandoravirus</taxon>
    </lineage>
</organism>
<evidence type="ECO:0000256" key="1">
    <source>
        <dbReference type="SAM" id="MobiDB-lite"/>
    </source>
</evidence>
<feature type="transmembrane region" description="Helical" evidence="2">
    <location>
        <begin position="193"/>
        <end position="214"/>
    </location>
</feature>
<keyword evidence="2" id="KW-0472">Membrane</keyword>
<proteinExistence type="predicted"/>
<evidence type="ECO:0000313" key="3">
    <source>
        <dbReference type="EMBL" id="AVK75748.1"/>
    </source>
</evidence>
<dbReference type="KEGG" id="vg:36842461"/>
<dbReference type="Proteomes" id="UP000249287">
    <property type="component" value="Segment"/>
</dbReference>
<reference evidence="3" key="1">
    <citation type="journal article" date="2018" name="Nat. Commun.">
        <title>Diversity and evolution of the emerging Pandoraviridae family.</title>
        <authorList>
            <person name="Legendre M."/>
            <person name="Fabre E."/>
            <person name="Poirot O."/>
            <person name="Jeudy S."/>
            <person name="Lartigue A."/>
            <person name="Alempic J.M."/>
            <person name="Beucher L."/>
            <person name="Philippe N."/>
            <person name="Bertaux L."/>
            <person name="Christo-Foroux E."/>
            <person name="Labadie K."/>
            <person name="Coute Y."/>
            <person name="Abergel C."/>
            <person name="Claverie J.M."/>
        </authorList>
    </citation>
    <scope>NUCLEOTIDE SEQUENCE [LARGE SCALE GENOMIC DNA]</scope>
    <source>
        <strain evidence="3">Neocaledonia</strain>
    </source>
</reference>
<keyword evidence="2" id="KW-1133">Transmembrane helix</keyword>
<protein>
    <submittedName>
        <fullName evidence="3">Uncharacterized protein</fullName>
    </submittedName>
</protein>
<gene>
    <name evidence="3" type="ORF">pneo_cds_141</name>
</gene>
<keyword evidence="2" id="KW-0812">Transmembrane</keyword>
<dbReference type="GeneID" id="36842461"/>
<evidence type="ECO:0000256" key="2">
    <source>
        <dbReference type="SAM" id="Phobius"/>
    </source>
</evidence>
<accession>A0A2U7UBB2</accession>
<sequence length="222" mass="24236">MEHITLASGGPQAFVEPRAAPDGPGAWMHEGDPQRVWIVSCPGAPVPAAQQRHVCLTPGAAARRAMRMALMARHRGAGKTTRGSARGRSRLDDIDGVDEEEDEQRRQNNARNARNTTCASNGESFDYAIDLDHVSLSAGSLRWWSHSMAPGDVLDFCWYDETRVYDGIGRIECVTSFGDPPLTGRSSSQAHTAWTVVIYGLLVTICILFVTSLLGGGRRRRC</sequence>